<keyword evidence="1 8" id="KW-0436">Ligase</keyword>
<dbReference type="GO" id="GO:0016874">
    <property type="term" value="F:ligase activity"/>
    <property type="evidence" value="ECO:0007669"/>
    <property type="project" value="UniProtKB-KW"/>
</dbReference>
<evidence type="ECO:0000256" key="8">
    <source>
        <dbReference type="HAMAP-Rule" id="MF_02006"/>
    </source>
</evidence>
<dbReference type="InterPro" id="IPR054608">
    <property type="entry name" value="SYY-like_C"/>
</dbReference>
<comment type="function">
    <text evidence="8">Catalyzes the attachment of tyrosine to tRNA(Tyr) in a two-step reaction: tyrosine is first activated by ATP to form Tyr-AMP and then transferred to the acceptor end of tRNA(Tyr).</text>
</comment>
<dbReference type="CDD" id="cd00805">
    <property type="entry name" value="TyrRS_core"/>
    <property type="match status" value="1"/>
</dbReference>
<dbReference type="InterPro" id="IPR024088">
    <property type="entry name" value="Tyr-tRNA-ligase_bac-type"/>
</dbReference>
<evidence type="ECO:0000256" key="9">
    <source>
        <dbReference type="PROSITE-ProRule" id="PRU00182"/>
    </source>
</evidence>
<evidence type="ECO:0000256" key="4">
    <source>
        <dbReference type="ARBA" id="ARBA00022884"/>
    </source>
</evidence>
<comment type="caution">
    <text evidence="8">Lacks conserved residue(s) required for the propagation of feature annotation.</text>
</comment>
<dbReference type="Proteomes" id="UP001501475">
    <property type="component" value="Unassembled WGS sequence"/>
</dbReference>
<dbReference type="PANTHER" id="PTHR11766">
    <property type="entry name" value="TYROSYL-TRNA SYNTHETASE"/>
    <property type="match status" value="1"/>
</dbReference>
<comment type="subunit">
    <text evidence="8">Homodimer.</text>
</comment>
<proteinExistence type="inferred from homology"/>
<feature type="binding site" evidence="8">
    <location>
        <position position="178"/>
    </location>
    <ligand>
        <name>L-tyrosine</name>
        <dbReference type="ChEBI" id="CHEBI:58315"/>
    </ligand>
</feature>
<comment type="similarity">
    <text evidence="8">Belongs to the class-I aminoacyl-tRNA synthetase family. TyrS type 1 subfamily.</text>
</comment>
<dbReference type="Gene3D" id="3.10.290.10">
    <property type="entry name" value="RNA-binding S4 domain"/>
    <property type="match status" value="1"/>
</dbReference>
<dbReference type="PRINTS" id="PR01040">
    <property type="entry name" value="TRNASYNTHTYR"/>
</dbReference>
<dbReference type="InterPro" id="IPR024107">
    <property type="entry name" value="Tyr-tRNA-ligase_bac_1"/>
</dbReference>
<dbReference type="Pfam" id="PF22421">
    <property type="entry name" value="SYY_C-terminal"/>
    <property type="match status" value="1"/>
</dbReference>
<dbReference type="RefSeq" id="WP_344065091.1">
    <property type="nucleotide sequence ID" value="NZ_BAAAPN010000045.1"/>
</dbReference>
<keyword evidence="4 9" id="KW-0694">RNA-binding</keyword>
<dbReference type="SMART" id="SM00363">
    <property type="entry name" value="S4"/>
    <property type="match status" value="1"/>
</dbReference>
<evidence type="ECO:0000256" key="6">
    <source>
        <dbReference type="ARBA" id="ARBA00023146"/>
    </source>
</evidence>
<evidence type="ECO:0000256" key="7">
    <source>
        <dbReference type="ARBA" id="ARBA00048248"/>
    </source>
</evidence>
<feature type="binding site" evidence="8">
    <location>
        <position position="174"/>
    </location>
    <ligand>
        <name>L-tyrosine</name>
        <dbReference type="ChEBI" id="CHEBI:58315"/>
    </ligand>
</feature>
<dbReference type="Gene3D" id="1.10.240.10">
    <property type="entry name" value="Tyrosyl-Transfer RNA Synthetase"/>
    <property type="match status" value="1"/>
</dbReference>
<feature type="short sequence motif" description="'KMSKS' region" evidence="8">
    <location>
        <begin position="234"/>
        <end position="238"/>
    </location>
</feature>
<evidence type="ECO:0000256" key="3">
    <source>
        <dbReference type="ARBA" id="ARBA00022840"/>
    </source>
</evidence>
<dbReference type="EMBL" id="BAAAPN010000045">
    <property type="protein sequence ID" value="GAA1758990.1"/>
    <property type="molecule type" value="Genomic_DNA"/>
</dbReference>
<dbReference type="CDD" id="cd00165">
    <property type="entry name" value="S4"/>
    <property type="match status" value="1"/>
</dbReference>
<feature type="domain" description="RNA-binding S4" evidence="10">
    <location>
        <begin position="357"/>
        <end position="418"/>
    </location>
</feature>
<comment type="catalytic activity">
    <reaction evidence="7 8">
        <text>tRNA(Tyr) + L-tyrosine + ATP = L-tyrosyl-tRNA(Tyr) + AMP + diphosphate + H(+)</text>
        <dbReference type="Rhea" id="RHEA:10220"/>
        <dbReference type="Rhea" id="RHEA-COMP:9706"/>
        <dbReference type="Rhea" id="RHEA-COMP:9707"/>
        <dbReference type="ChEBI" id="CHEBI:15378"/>
        <dbReference type="ChEBI" id="CHEBI:30616"/>
        <dbReference type="ChEBI" id="CHEBI:33019"/>
        <dbReference type="ChEBI" id="CHEBI:58315"/>
        <dbReference type="ChEBI" id="CHEBI:78442"/>
        <dbReference type="ChEBI" id="CHEBI:78536"/>
        <dbReference type="ChEBI" id="CHEBI:456215"/>
        <dbReference type="EC" id="6.1.1.1"/>
    </reaction>
</comment>
<dbReference type="PROSITE" id="PS50889">
    <property type="entry name" value="S4"/>
    <property type="match status" value="1"/>
</dbReference>
<gene>
    <name evidence="8 11" type="primary">tyrS</name>
    <name evidence="11" type="ORF">GCM10009810_18140</name>
</gene>
<dbReference type="PANTHER" id="PTHR11766:SF0">
    <property type="entry name" value="TYROSINE--TRNA LIGASE, MITOCHONDRIAL"/>
    <property type="match status" value="1"/>
</dbReference>
<keyword evidence="6 8" id="KW-0030">Aminoacyl-tRNA synthetase</keyword>
<dbReference type="InterPro" id="IPR002942">
    <property type="entry name" value="S4_RNA-bd"/>
</dbReference>
<evidence type="ECO:0000256" key="5">
    <source>
        <dbReference type="ARBA" id="ARBA00022917"/>
    </source>
</evidence>
<protein>
    <recommendedName>
        <fullName evidence="8">Tyrosine--tRNA ligase</fullName>
        <ecNumber evidence="8">6.1.1.1</ecNumber>
    </recommendedName>
    <alternativeName>
        <fullName evidence="8">Tyrosyl-tRNA synthetase</fullName>
        <shortName evidence="8">TyrRS</shortName>
    </alternativeName>
</protein>
<sequence length="425" mass="45536">MSSVFDELQWRGSVALSTDESALREAIENGPITLYCGFDPTAPSLHFGNFVQLVVLRRFQLAGHRVICLVGGSTGLIGDPKPTSERVLKTREQTAANVARIKALVRPFLDFDGTTGVAHPAMLVDNLDWFGPMSALDFLREVGKHFRVNQMVKKEAVARRLESQEGISYTEFSYQLLQALDYLELYRTHGCVLQTGGSDQWGNITAGVDLVHKVEGVSVHALATPLLTDAAGVKYGKSEGNAIWLSADMTSAYAFYQYFLNVDDASVGALLRFFTDRSQPEIEELERAAREEPFRRAAQKALAADIVTLVHGDPARQAVVAASEALFGKGDLRALDAATLVDATAELPGGEVHAGMSVVDALVSVGLVDSRNAARRAIAEGGASVNGVKVTDANAVLAEADLLAGLVTILRRGRKSLAAGRAAAL</sequence>
<evidence type="ECO:0000313" key="12">
    <source>
        <dbReference type="Proteomes" id="UP001501475"/>
    </source>
</evidence>
<dbReference type="EC" id="6.1.1.1" evidence="8"/>
<comment type="subcellular location">
    <subcellularLocation>
        <location evidence="8">Cytoplasm</location>
    </subcellularLocation>
</comment>
<keyword evidence="12" id="KW-1185">Reference proteome</keyword>
<keyword evidence="8" id="KW-0963">Cytoplasm</keyword>
<evidence type="ECO:0000313" key="11">
    <source>
        <dbReference type="EMBL" id="GAA1758990.1"/>
    </source>
</evidence>
<dbReference type="HAMAP" id="MF_02006">
    <property type="entry name" value="Tyr_tRNA_synth_type1"/>
    <property type="match status" value="1"/>
</dbReference>
<dbReference type="InterPro" id="IPR002305">
    <property type="entry name" value="aa-tRNA-synth_Ic"/>
</dbReference>
<dbReference type="SUPFAM" id="SSF52374">
    <property type="entry name" value="Nucleotidylyl transferase"/>
    <property type="match status" value="1"/>
</dbReference>
<dbReference type="SUPFAM" id="SSF55174">
    <property type="entry name" value="Alpha-L RNA-binding motif"/>
    <property type="match status" value="1"/>
</dbReference>
<evidence type="ECO:0000256" key="1">
    <source>
        <dbReference type="ARBA" id="ARBA00022598"/>
    </source>
</evidence>
<accession>A0ABN2KMP4</accession>
<evidence type="ECO:0000256" key="2">
    <source>
        <dbReference type="ARBA" id="ARBA00022741"/>
    </source>
</evidence>
<keyword evidence="2 8" id="KW-0547">Nucleotide-binding</keyword>
<dbReference type="InterPro" id="IPR002307">
    <property type="entry name" value="Tyr-tRNA-ligase"/>
</dbReference>
<dbReference type="Gene3D" id="3.40.50.620">
    <property type="entry name" value="HUPs"/>
    <property type="match status" value="1"/>
</dbReference>
<feature type="binding site" evidence="8">
    <location>
        <position position="35"/>
    </location>
    <ligand>
        <name>L-tyrosine</name>
        <dbReference type="ChEBI" id="CHEBI:58315"/>
    </ligand>
</feature>
<feature type="binding site" evidence="8">
    <location>
        <position position="237"/>
    </location>
    <ligand>
        <name>ATP</name>
        <dbReference type="ChEBI" id="CHEBI:30616"/>
    </ligand>
</feature>
<evidence type="ECO:0000259" key="10">
    <source>
        <dbReference type="SMART" id="SM00363"/>
    </source>
</evidence>
<dbReference type="NCBIfam" id="TIGR00234">
    <property type="entry name" value="tyrS"/>
    <property type="match status" value="1"/>
</dbReference>
<keyword evidence="5 8" id="KW-0648">Protein biosynthesis</keyword>
<dbReference type="Pfam" id="PF00579">
    <property type="entry name" value="tRNA-synt_1b"/>
    <property type="match status" value="1"/>
</dbReference>
<dbReference type="InterPro" id="IPR036986">
    <property type="entry name" value="S4_RNA-bd_sf"/>
</dbReference>
<dbReference type="InterPro" id="IPR014729">
    <property type="entry name" value="Rossmann-like_a/b/a_fold"/>
</dbReference>
<comment type="caution">
    <text evidence="11">The sequence shown here is derived from an EMBL/GenBank/DDBJ whole genome shotgun (WGS) entry which is preliminary data.</text>
</comment>
<keyword evidence="3 8" id="KW-0067">ATP-binding</keyword>
<name>A0ABN2KMP4_9MICO</name>
<organism evidence="11 12">
    <name type="scientific">Nostocoides vanveenii</name>
    <dbReference type="NCBI Taxonomy" id="330835"/>
    <lineage>
        <taxon>Bacteria</taxon>
        <taxon>Bacillati</taxon>
        <taxon>Actinomycetota</taxon>
        <taxon>Actinomycetes</taxon>
        <taxon>Micrococcales</taxon>
        <taxon>Intrasporangiaceae</taxon>
        <taxon>Nostocoides</taxon>
    </lineage>
</organism>
<reference evidence="11 12" key="1">
    <citation type="journal article" date="2019" name="Int. J. Syst. Evol. Microbiol.">
        <title>The Global Catalogue of Microorganisms (GCM) 10K type strain sequencing project: providing services to taxonomists for standard genome sequencing and annotation.</title>
        <authorList>
            <consortium name="The Broad Institute Genomics Platform"/>
            <consortium name="The Broad Institute Genome Sequencing Center for Infectious Disease"/>
            <person name="Wu L."/>
            <person name="Ma J."/>
        </authorList>
    </citation>
    <scope>NUCLEOTIDE SEQUENCE [LARGE SCALE GENOMIC DNA]</scope>
    <source>
        <strain evidence="11 12">JCM 15591</strain>
    </source>
</reference>